<keyword evidence="1" id="KW-0472">Membrane</keyword>
<keyword evidence="1" id="KW-1133">Transmembrane helix</keyword>
<dbReference type="Proteomes" id="UP001203297">
    <property type="component" value="Unassembled WGS sequence"/>
</dbReference>
<gene>
    <name evidence="2" type="ORF">B0F90DRAFT_1778573</name>
</gene>
<proteinExistence type="predicted"/>
<reference evidence="2" key="1">
    <citation type="journal article" date="2022" name="New Phytol.">
        <title>Evolutionary transition to the ectomycorrhizal habit in the genomes of a hyperdiverse lineage of mushroom-forming fungi.</title>
        <authorList>
            <person name="Looney B."/>
            <person name="Miyauchi S."/>
            <person name="Morin E."/>
            <person name="Drula E."/>
            <person name="Courty P.E."/>
            <person name="Kohler A."/>
            <person name="Kuo A."/>
            <person name="LaButti K."/>
            <person name="Pangilinan J."/>
            <person name="Lipzen A."/>
            <person name="Riley R."/>
            <person name="Andreopoulos W."/>
            <person name="He G."/>
            <person name="Johnson J."/>
            <person name="Nolan M."/>
            <person name="Tritt A."/>
            <person name="Barry K.W."/>
            <person name="Grigoriev I.V."/>
            <person name="Nagy L.G."/>
            <person name="Hibbett D."/>
            <person name="Henrissat B."/>
            <person name="Matheny P.B."/>
            <person name="Labbe J."/>
            <person name="Martin F.M."/>
        </authorList>
    </citation>
    <scope>NUCLEOTIDE SEQUENCE</scope>
    <source>
        <strain evidence="2">BPL690</strain>
    </source>
</reference>
<protein>
    <submittedName>
        <fullName evidence="2">Uncharacterized protein</fullName>
    </submittedName>
</protein>
<feature type="transmembrane region" description="Helical" evidence="1">
    <location>
        <begin position="79"/>
        <end position="103"/>
    </location>
</feature>
<dbReference type="AlphaFoldDB" id="A0AAD4LUZ5"/>
<organism evidence="2 3">
    <name type="scientific">Multifurca ochricompacta</name>
    <dbReference type="NCBI Taxonomy" id="376703"/>
    <lineage>
        <taxon>Eukaryota</taxon>
        <taxon>Fungi</taxon>
        <taxon>Dikarya</taxon>
        <taxon>Basidiomycota</taxon>
        <taxon>Agaricomycotina</taxon>
        <taxon>Agaricomycetes</taxon>
        <taxon>Russulales</taxon>
        <taxon>Russulaceae</taxon>
        <taxon>Multifurca</taxon>
    </lineage>
</organism>
<accession>A0AAD4LUZ5</accession>
<keyword evidence="3" id="KW-1185">Reference proteome</keyword>
<name>A0AAD4LUZ5_9AGAM</name>
<comment type="caution">
    <text evidence="2">The sequence shown here is derived from an EMBL/GenBank/DDBJ whole genome shotgun (WGS) entry which is preliminary data.</text>
</comment>
<evidence type="ECO:0000313" key="2">
    <source>
        <dbReference type="EMBL" id="KAI0291214.1"/>
    </source>
</evidence>
<feature type="transmembrane region" description="Helical" evidence="1">
    <location>
        <begin position="48"/>
        <end position="67"/>
    </location>
</feature>
<dbReference type="EMBL" id="WTXG01000168">
    <property type="protein sequence ID" value="KAI0291214.1"/>
    <property type="molecule type" value="Genomic_DNA"/>
</dbReference>
<feature type="transmembrane region" description="Helical" evidence="1">
    <location>
        <begin position="110"/>
        <end position="128"/>
    </location>
</feature>
<sequence>MRCLSYSHPVALTKLNHALAGIYIWETLFTAGFELDVLKGKRPYRWTIWIYLGTRYITLLAFIISFIDMDGPKLPCKPFVVTYFALPYASWAFASLIIVLRVIAIWNRNIFVSLIAVGSWLGGLGLNLRSTSNSKVESSYNPILETCITLKTHRGLLNAIGVLVVDVVLLMTMLIGLLRYAHRSSTGIWYLLYQQVI</sequence>
<feature type="transmembrane region" description="Helical" evidence="1">
    <location>
        <begin position="159"/>
        <end position="178"/>
    </location>
</feature>
<keyword evidence="1" id="KW-0812">Transmembrane</keyword>
<evidence type="ECO:0000256" key="1">
    <source>
        <dbReference type="SAM" id="Phobius"/>
    </source>
</evidence>
<evidence type="ECO:0000313" key="3">
    <source>
        <dbReference type="Proteomes" id="UP001203297"/>
    </source>
</evidence>